<reference evidence="1" key="1">
    <citation type="journal article" date="2020" name="Stud. Mycol.">
        <title>101 Dothideomycetes genomes: a test case for predicting lifestyles and emergence of pathogens.</title>
        <authorList>
            <person name="Haridas S."/>
            <person name="Albert R."/>
            <person name="Binder M."/>
            <person name="Bloem J."/>
            <person name="Labutti K."/>
            <person name="Salamov A."/>
            <person name="Andreopoulos B."/>
            <person name="Baker S."/>
            <person name="Barry K."/>
            <person name="Bills G."/>
            <person name="Bluhm B."/>
            <person name="Cannon C."/>
            <person name="Castanera R."/>
            <person name="Culley D."/>
            <person name="Daum C."/>
            <person name="Ezra D."/>
            <person name="Gonzalez J."/>
            <person name="Henrissat B."/>
            <person name="Kuo A."/>
            <person name="Liang C."/>
            <person name="Lipzen A."/>
            <person name="Lutzoni F."/>
            <person name="Magnuson J."/>
            <person name="Mondo S."/>
            <person name="Nolan M."/>
            <person name="Ohm R."/>
            <person name="Pangilinan J."/>
            <person name="Park H.-J."/>
            <person name="Ramirez L."/>
            <person name="Alfaro M."/>
            <person name="Sun H."/>
            <person name="Tritt A."/>
            <person name="Yoshinaga Y."/>
            <person name="Zwiers L.-H."/>
            <person name="Turgeon B."/>
            <person name="Goodwin S."/>
            <person name="Spatafora J."/>
            <person name="Crous P."/>
            <person name="Grigoriev I."/>
        </authorList>
    </citation>
    <scope>NUCLEOTIDE SEQUENCE</scope>
    <source>
        <strain evidence="1">ATCC 200398</strain>
    </source>
</reference>
<accession>A0ACB6QN67</accession>
<evidence type="ECO:0000313" key="1">
    <source>
        <dbReference type="EMBL" id="KAF2467555.1"/>
    </source>
</evidence>
<protein>
    <submittedName>
        <fullName evidence="1">Uncharacterized protein</fullName>
    </submittedName>
</protein>
<comment type="caution">
    <text evidence="1">The sequence shown here is derived from an EMBL/GenBank/DDBJ whole genome shotgun (WGS) entry which is preliminary data.</text>
</comment>
<dbReference type="Proteomes" id="UP000799755">
    <property type="component" value="Unassembled WGS sequence"/>
</dbReference>
<sequence length="251" mass="27674">MYITSELFRPELAADFTTPFLDKSTMVEPRHILSLGKRKRCMEADPAATMSAKCERASDGSSSMAMDTWIYSSHTAFQRLESSATAACKVGSSPKHQHQTLRHAKPDNSPWVLRVPAPFPSMPSSLDARPFKQPRRLHHSAKKISLLKSPSHLMDIVSGPSSSSNIDIAASSSNTTNSDLRPCHICHKAPMRKRDLEGYFECRSCGERACYVCTRSCIGKCRRLLCSRCCVEIGQEGDAWCKECCGGPADG</sequence>
<keyword evidence="2" id="KW-1185">Reference proteome</keyword>
<proteinExistence type="predicted"/>
<dbReference type="EMBL" id="MU003520">
    <property type="protein sequence ID" value="KAF2467555.1"/>
    <property type="molecule type" value="Genomic_DNA"/>
</dbReference>
<name>A0ACB6QN67_9PLEO</name>
<evidence type="ECO:0000313" key="2">
    <source>
        <dbReference type="Proteomes" id="UP000799755"/>
    </source>
</evidence>
<gene>
    <name evidence="1" type="ORF">BDR25DRAFT_335947</name>
</gene>
<organism evidence="1 2">
    <name type="scientific">Lindgomyces ingoldianus</name>
    <dbReference type="NCBI Taxonomy" id="673940"/>
    <lineage>
        <taxon>Eukaryota</taxon>
        <taxon>Fungi</taxon>
        <taxon>Dikarya</taxon>
        <taxon>Ascomycota</taxon>
        <taxon>Pezizomycotina</taxon>
        <taxon>Dothideomycetes</taxon>
        <taxon>Pleosporomycetidae</taxon>
        <taxon>Pleosporales</taxon>
        <taxon>Lindgomycetaceae</taxon>
        <taxon>Lindgomyces</taxon>
    </lineage>
</organism>